<dbReference type="InterPro" id="IPR003445">
    <property type="entry name" value="Cat_transpt"/>
</dbReference>
<keyword evidence="3" id="KW-1003">Cell membrane</keyword>
<dbReference type="PANTHER" id="PTHR32024">
    <property type="entry name" value="TRK SYSTEM POTASSIUM UPTAKE PROTEIN TRKG-RELATED"/>
    <property type="match status" value="1"/>
</dbReference>
<sequence>MRGTEGERTGSAAFRPPAAARFRHPTQVIAGGFALAVAIGTGLLSLPAAAESGERTDLLDAVFTATSAVCVTGLVTVDTGSHWSTFGEIVILALVQAGGLGIMTLATLFAVLISRRLRLRAQLVVQTETKAPGRGDMRRMVRNIVLFGLCCEAVVAAVLTAVFLVRYDRPPGTALYAGVFHAISAFNNAGFSPYRDNLMSYVGDPWVCLPIAAAVIVGGLGFPVVFELARFWRRPRSWSVLTRLTVGLTVTLLVVGTVVITTAEYTNPETLGPLGEPEKWLAGFFASTVARTAGFNSIDISAMGSEGLLATDILMFIGGGSAGTAGGIKLTTFGLLAFVIWAEMRGNPSVRIGHRRVPEGNQRQALAVALLGVGAVVVSTFVLLGLTAHSLDRILFEAISAFATVGLSTGITADLPPAGRILLIVLMFAGRIGPLTLASALALRERGRRYELPEERIIVG</sequence>
<evidence type="ECO:0000256" key="3">
    <source>
        <dbReference type="ARBA" id="ARBA00022475"/>
    </source>
</evidence>
<protein>
    <submittedName>
        <fullName evidence="9">Potassium transporter TrkG</fullName>
    </submittedName>
</protein>
<comment type="subcellular location">
    <subcellularLocation>
        <location evidence="1">Cell membrane</location>
        <topology evidence="1">Multi-pass membrane protein</topology>
    </subcellularLocation>
</comment>
<feature type="transmembrane region" description="Helical" evidence="8">
    <location>
        <begin position="313"/>
        <end position="341"/>
    </location>
</feature>
<evidence type="ECO:0000256" key="1">
    <source>
        <dbReference type="ARBA" id="ARBA00004651"/>
    </source>
</evidence>
<evidence type="ECO:0000256" key="5">
    <source>
        <dbReference type="ARBA" id="ARBA00022989"/>
    </source>
</evidence>
<feature type="transmembrane region" description="Helical" evidence="8">
    <location>
        <begin position="240"/>
        <end position="260"/>
    </location>
</feature>
<proteinExistence type="predicted"/>
<dbReference type="PANTHER" id="PTHR32024:SF1">
    <property type="entry name" value="KTR SYSTEM POTASSIUM UPTAKE PROTEIN B"/>
    <property type="match status" value="1"/>
</dbReference>
<dbReference type="Pfam" id="PF02386">
    <property type="entry name" value="TrkH"/>
    <property type="match status" value="1"/>
</dbReference>
<feature type="transmembrane region" description="Helical" evidence="8">
    <location>
        <begin position="144"/>
        <end position="165"/>
    </location>
</feature>
<accession>A0ABP5X533</accession>
<keyword evidence="2" id="KW-0813">Transport</keyword>
<keyword evidence="7 8" id="KW-0472">Membrane</keyword>
<keyword evidence="5 8" id="KW-1133">Transmembrane helix</keyword>
<feature type="transmembrane region" description="Helical" evidence="8">
    <location>
        <begin position="209"/>
        <end position="228"/>
    </location>
</feature>
<evidence type="ECO:0000256" key="7">
    <source>
        <dbReference type="ARBA" id="ARBA00023136"/>
    </source>
</evidence>
<keyword evidence="6" id="KW-0406">Ion transport</keyword>
<evidence type="ECO:0000256" key="6">
    <source>
        <dbReference type="ARBA" id="ARBA00023065"/>
    </source>
</evidence>
<evidence type="ECO:0000256" key="2">
    <source>
        <dbReference type="ARBA" id="ARBA00022448"/>
    </source>
</evidence>
<evidence type="ECO:0000256" key="8">
    <source>
        <dbReference type="SAM" id="Phobius"/>
    </source>
</evidence>
<gene>
    <name evidence="9" type="ORF">GCM10010405_27730</name>
</gene>
<dbReference type="EMBL" id="BAAASZ010000020">
    <property type="protein sequence ID" value="GAA2442658.1"/>
    <property type="molecule type" value="Genomic_DNA"/>
</dbReference>
<organism evidence="9 10">
    <name type="scientific">Streptomyces macrosporus</name>
    <dbReference type="NCBI Taxonomy" id="44032"/>
    <lineage>
        <taxon>Bacteria</taxon>
        <taxon>Bacillati</taxon>
        <taxon>Actinomycetota</taxon>
        <taxon>Actinomycetes</taxon>
        <taxon>Kitasatosporales</taxon>
        <taxon>Streptomycetaceae</taxon>
        <taxon>Streptomyces</taxon>
    </lineage>
</organism>
<keyword evidence="4 8" id="KW-0812">Transmembrane</keyword>
<evidence type="ECO:0000313" key="10">
    <source>
        <dbReference type="Proteomes" id="UP001501638"/>
    </source>
</evidence>
<name>A0ABP5X533_9ACTN</name>
<reference evidence="10" key="1">
    <citation type="journal article" date="2019" name="Int. J. Syst. Evol. Microbiol.">
        <title>The Global Catalogue of Microorganisms (GCM) 10K type strain sequencing project: providing services to taxonomists for standard genome sequencing and annotation.</title>
        <authorList>
            <consortium name="The Broad Institute Genomics Platform"/>
            <consortium name="The Broad Institute Genome Sequencing Center for Infectious Disease"/>
            <person name="Wu L."/>
            <person name="Ma J."/>
        </authorList>
    </citation>
    <scope>NUCLEOTIDE SEQUENCE [LARGE SCALE GENOMIC DNA]</scope>
    <source>
        <strain evidence="10">JCM 6305</strain>
    </source>
</reference>
<comment type="caution">
    <text evidence="9">The sequence shown here is derived from an EMBL/GenBank/DDBJ whole genome shotgun (WGS) entry which is preliminary data.</text>
</comment>
<evidence type="ECO:0000313" key="9">
    <source>
        <dbReference type="EMBL" id="GAA2442658.1"/>
    </source>
</evidence>
<feature type="transmembrane region" description="Helical" evidence="8">
    <location>
        <begin position="89"/>
        <end position="113"/>
    </location>
</feature>
<keyword evidence="10" id="KW-1185">Reference proteome</keyword>
<feature type="transmembrane region" description="Helical" evidence="8">
    <location>
        <begin position="365"/>
        <end position="387"/>
    </location>
</feature>
<dbReference type="Proteomes" id="UP001501638">
    <property type="component" value="Unassembled WGS sequence"/>
</dbReference>
<dbReference type="RefSeq" id="WP_344322604.1">
    <property type="nucleotide sequence ID" value="NZ_BAAASZ010000020.1"/>
</dbReference>
<evidence type="ECO:0000256" key="4">
    <source>
        <dbReference type="ARBA" id="ARBA00022692"/>
    </source>
</evidence>
<feature type="transmembrane region" description="Helical" evidence="8">
    <location>
        <begin position="28"/>
        <end position="46"/>
    </location>
</feature>
<feature type="transmembrane region" description="Helical" evidence="8">
    <location>
        <begin position="421"/>
        <end position="443"/>
    </location>
</feature>